<dbReference type="Pfam" id="PF00076">
    <property type="entry name" value="RRM_1"/>
    <property type="match status" value="2"/>
</dbReference>
<evidence type="ECO:0000256" key="5">
    <source>
        <dbReference type="PROSITE-ProRule" id="PRU00176"/>
    </source>
</evidence>
<dbReference type="GO" id="GO:0030626">
    <property type="term" value="F:U12 snRNA binding"/>
    <property type="evidence" value="ECO:0007669"/>
    <property type="project" value="TreeGrafter"/>
</dbReference>
<dbReference type="PANTHER" id="PTHR16105">
    <property type="entry name" value="RNA-BINDING REGION-CONTAINING PROTEIN 3"/>
    <property type="match status" value="1"/>
</dbReference>
<keyword evidence="2" id="KW-0677">Repeat</keyword>
<proteinExistence type="predicted"/>
<name>A0A7J9ECT0_9ROSI</name>
<dbReference type="InterPro" id="IPR000504">
    <property type="entry name" value="RRM_dom"/>
</dbReference>
<dbReference type="GO" id="GO:0000398">
    <property type="term" value="P:mRNA splicing, via spliceosome"/>
    <property type="evidence" value="ECO:0007669"/>
    <property type="project" value="TreeGrafter"/>
</dbReference>
<evidence type="ECO:0000259" key="6">
    <source>
        <dbReference type="PROSITE" id="PS50102"/>
    </source>
</evidence>
<protein>
    <recommendedName>
        <fullName evidence="6">RRM domain-containing protein</fullName>
    </recommendedName>
</protein>
<dbReference type="Proteomes" id="UP000593568">
    <property type="component" value="Unassembled WGS sequence"/>
</dbReference>
<accession>A0A7J9ECT0</accession>
<dbReference type="InterPro" id="IPR034147">
    <property type="entry name" value="RBM40_RRM1"/>
</dbReference>
<dbReference type="GO" id="GO:0097157">
    <property type="term" value="F:pre-mRNA intronic binding"/>
    <property type="evidence" value="ECO:0007669"/>
    <property type="project" value="TreeGrafter"/>
</dbReference>
<comment type="subcellular location">
    <subcellularLocation>
        <location evidence="1">Nucleus</location>
    </subcellularLocation>
</comment>
<evidence type="ECO:0000256" key="1">
    <source>
        <dbReference type="ARBA" id="ARBA00004123"/>
    </source>
</evidence>
<comment type="caution">
    <text evidence="7">The sequence shown here is derived from an EMBL/GenBank/DDBJ whole genome shotgun (WGS) entry which is preliminary data.</text>
</comment>
<dbReference type="PANTHER" id="PTHR16105:SF0">
    <property type="entry name" value="RNA-BINDING REGION-CONTAINING PROTEIN 3"/>
    <property type="match status" value="1"/>
</dbReference>
<dbReference type="InterPro" id="IPR035979">
    <property type="entry name" value="RBD_domain_sf"/>
</dbReference>
<evidence type="ECO:0000256" key="2">
    <source>
        <dbReference type="ARBA" id="ARBA00022737"/>
    </source>
</evidence>
<sequence length="456" mass="49788">MAAIPSSQPFSSPQIQQFGYQGVEGATSNPIGADSVATLLIRHLPEAIPPETLLRLFSHYGASSVQPCSSGKLRNCAFVDFKNEALASQAHRQLNGLRFLGKVLLVERASKPAEQIKPQQTGVQLGKDFSQSASLLKDANSTRDLNLGSRSGSIPASEPIAPRLGVDYPFPPHLEYAYPPPDGNILTNIVNALIAVPRFYTQVFLFHFIEVNDKGVPKSARKRARREVIVGPAIDKSVAHEAVGVKPATLIPKEIPLIKKKNPLLQIKIAPKHIPYEQKDDGADDDHKQILEELNEEGLDAKQFASADELEKGKLPPEEILSLPMFKNYTAGNPASVLYIKNLAKDVVPEDFYFIFGSLFGSIDAATSGLNVKLMQEGRMRGQAFVTFPSVELAHRALVCLSRVFVFSCYKGVLMDCSCSIQLDSPSLQNLVNGYVFKGKPIIVQFGRNPAAAKTN</sequence>
<keyword evidence="8" id="KW-1185">Reference proteome</keyword>
<gene>
    <name evidence="7" type="ORF">Gotri_019254</name>
</gene>
<dbReference type="InterPro" id="IPR045164">
    <property type="entry name" value="RBM41/RNPC3"/>
</dbReference>
<dbReference type="EMBL" id="JABEZW010000007">
    <property type="protein sequence ID" value="MBA0770648.1"/>
    <property type="molecule type" value="Genomic_DNA"/>
</dbReference>
<dbReference type="AlphaFoldDB" id="A0A7J9ECT0"/>
<evidence type="ECO:0000313" key="8">
    <source>
        <dbReference type="Proteomes" id="UP000593568"/>
    </source>
</evidence>
<keyword evidence="4" id="KW-0539">Nucleus</keyword>
<dbReference type="Gene3D" id="3.30.70.330">
    <property type="match status" value="2"/>
</dbReference>
<keyword evidence="3 5" id="KW-0694">RNA-binding</keyword>
<dbReference type="PROSITE" id="PS50102">
    <property type="entry name" value="RRM"/>
    <property type="match status" value="2"/>
</dbReference>
<dbReference type="CDD" id="cd12238">
    <property type="entry name" value="RRM1_RBM40_like"/>
    <property type="match status" value="1"/>
</dbReference>
<dbReference type="CDD" id="cd12239">
    <property type="entry name" value="RRM2_RBM40_like"/>
    <property type="match status" value="1"/>
</dbReference>
<dbReference type="SUPFAM" id="SSF54928">
    <property type="entry name" value="RNA-binding domain, RBD"/>
    <property type="match status" value="2"/>
</dbReference>
<feature type="domain" description="RRM" evidence="6">
    <location>
        <begin position="37"/>
        <end position="111"/>
    </location>
</feature>
<evidence type="ECO:0000256" key="4">
    <source>
        <dbReference type="ARBA" id="ARBA00023242"/>
    </source>
</evidence>
<evidence type="ECO:0000256" key="3">
    <source>
        <dbReference type="ARBA" id="ARBA00022884"/>
    </source>
</evidence>
<organism evidence="7 8">
    <name type="scientific">Gossypium trilobum</name>
    <dbReference type="NCBI Taxonomy" id="34281"/>
    <lineage>
        <taxon>Eukaryota</taxon>
        <taxon>Viridiplantae</taxon>
        <taxon>Streptophyta</taxon>
        <taxon>Embryophyta</taxon>
        <taxon>Tracheophyta</taxon>
        <taxon>Spermatophyta</taxon>
        <taxon>Magnoliopsida</taxon>
        <taxon>eudicotyledons</taxon>
        <taxon>Gunneridae</taxon>
        <taxon>Pentapetalae</taxon>
        <taxon>rosids</taxon>
        <taxon>malvids</taxon>
        <taxon>Malvales</taxon>
        <taxon>Malvaceae</taxon>
        <taxon>Malvoideae</taxon>
        <taxon>Gossypium</taxon>
    </lineage>
</organism>
<dbReference type="GO" id="GO:0005689">
    <property type="term" value="C:U12-type spliceosomal complex"/>
    <property type="evidence" value="ECO:0007669"/>
    <property type="project" value="TreeGrafter"/>
</dbReference>
<dbReference type="InterPro" id="IPR012677">
    <property type="entry name" value="Nucleotide-bd_a/b_plait_sf"/>
</dbReference>
<reference evidence="7 8" key="1">
    <citation type="journal article" date="2019" name="Genome Biol. Evol.">
        <title>Insights into the evolution of the New World diploid cottons (Gossypium, subgenus Houzingenia) based on genome sequencing.</title>
        <authorList>
            <person name="Grover C.E."/>
            <person name="Arick M.A. 2nd"/>
            <person name="Thrash A."/>
            <person name="Conover J.L."/>
            <person name="Sanders W.S."/>
            <person name="Peterson D.G."/>
            <person name="Frelichowski J.E."/>
            <person name="Scheffler J.A."/>
            <person name="Scheffler B.E."/>
            <person name="Wendel J.F."/>
        </authorList>
    </citation>
    <scope>NUCLEOTIDE SEQUENCE [LARGE SCALE GENOMIC DNA]</scope>
    <source>
        <strain evidence="7">8</strain>
        <tissue evidence="7">Leaf</tissue>
    </source>
</reference>
<feature type="domain" description="RRM" evidence="6">
    <location>
        <begin position="336"/>
        <end position="449"/>
    </location>
</feature>
<dbReference type="SMART" id="SM00360">
    <property type="entry name" value="RRM"/>
    <property type="match status" value="2"/>
</dbReference>
<evidence type="ECO:0000313" key="7">
    <source>
        <dbReference type="EMBL" id="MBA0770648.1"/>
    </source>
</evidence>